<dbReference type="KEGG" id="wna:KA717_31235"/>
<dbReference type="Gene3D" id="3.90.550.10">
    <property type="entry name" value="Spore Coat Polysaccharide Biosynthesis Protein SpsA, Chain A"/>
    <property type="match status" value="1"/>
</dbReference>
<dbReference type="AlphaFoldDB" id="A0A977KW91"/>
<dbReference type="Pfam" id="PF00535">
    <property type="entry name" value="Glycos_transf_2"/>
    <property type="match status" value="1"/>
</dbReference>
<evidence type="ECO:0000259" key="1">
    <source>
        <dbReference type="Pfam" id="PF00535"/>
    </source>
</evidence>
<dbReference type="EMBL" id="CP073041">
    <property type="protein sequence ID" value="UXE60096.1"/>
    <property type="molecule type" value="Genomic_DNA"/>
</dbReference>
<evidence type="ECO:0000313" key="2">
    <source>
        <dbReference type="EMBL" id="UXE60096.1"/>
    </source>
</evidence>
<sequence length="260" mass="29913">MTSREQYFVSAIIPVYNGENFLARAINNILSQQYQPLEIIIIDDGSTDNTANIAKQYPDIIYHYQANAGPSAARNRGIKLAKGNIIAFLDVDDLWSDHKLAIQLQCLKENPDVEIVQGLIQKVKYLELETGEILSSHYYEPYQYILLGSSIYRSSIFEKVGLFDESMMYGEDVDWYIRAWENNIVKKVIPETTLFYHLHKGGMTYGKNTRSLGLFYIYKKRLERLRTKATLSNNLINPLITISEYIGADVITKNYKSQNK</sequence>
<feature type="domain" description="Glycosyltransferase 2-like" evidence="1">
    <location>
        <begin position="10"/>
        <end position="123"/>
    </location>
</feature>
<dbReference type="GO" id="GO:0016758">
    <property type="term" value="F:hexosyltransferase activity"/>
    <property type="evidence" value="ECO:0007669"/>
    <property type="project" value="UniProtKB-ARBA"/>
</dbReference>
<dbReference type="InterPro" id="IPR029044">
    <property type="entry name" value="Nucleotide-diphossugar_trans"/>
</dbReference>
<dbReference type="InterPro" id="IPR001173">
    <property type="entry name" value="Glyco_trans_2-like"/>
</dbReference>
<dbReference type="Proteomes" id="UP001065613">
    <property type="component" value="Chromosome"/>
</dbReference>
<dbReference type="SUPFAM" id="SSF53448">
    <property type="entry name" value="Nucleotide-diphospho-sugar transferases"/>
    <property type="match status" value="1"/>
</dbReference>
<gene>
    <name evidence="2" type="ORF">KA717_31235</name>
</gene>
<dbReference type="CDD" id="cd00761">
    <property type="entry name" value="Glyco_tranf_GTA_type"/>
    <property type="match status" value="1"/>
</dbReference>
<proteinExistence type="predicted"/>
<reference evidence="2" key="1">
    <citation type="submission" date="2021-04" db="EMBL/GenBank/DDBJ databases">
        <title>Genome sequence of Woronichinia naegeliana from Washington state freshwater lake bloom.</title>
        <authorList>
            <person name="Dreher T.W."/>
        </authorList>
    </citation>
    <scope>NUCLEOTIDE SEQUENCE</scope>
    <source>
        <strain evidence="2">WA131</strain>
    </source>
</reference>
<protein>
    <submittedName>
        <fullName evidence="2">Glycosyltransferase family 2 protein</fullName>
    </submittedName>
</protein>
<dbReference type="PANTHER" id="PTHR22916:SF3">
    <property type="entry name" value="UDP-GLCNAC:BETAGAL BETA-1,3-N-ACETYLGLUCOSAMINYLTRANSFERASE-LIKE PROTEIN 1"/>
    <property type="match status" value="1"/>
</dbReference>
<accession>A0A977KW91</accession>
<organism evidence="2">
    <name type="scientific">Woronichinia naegeliana WA131</name>
    <dbReference type="NCBI Taxonomy" id="2824559"/>
    <lineage>
        <taxon>Bacteria</taxon>
        <taxon>Bacillati</taxon>
        <taxon>Cyanobacteriota</taxon>
        <taxon>Cyanophyceae</taxon>
        <taxon>Synechococcales</taxon>
        <taxon>Coelosphaeriaceae</taxon>
        <taxon>Woronichinia</taxon>
    </lineage>
</organism>
<dbReference type="PANTHER" id="PTHR22916">
    <property type="entry name" value="GLYCOSYLTRANSFERASE"/>
    <property type="match status" value="1"/>
</dbReference>
<name>A0A977KW91_9CYAN</name>